<accession>G2ZY07</accession>
<organism evidence="1">
    <name type="scientific">blood disease bacterium R229</name>
    <dbReference type="NCBI Taxonomy" id="741978"/>
    <lineage>
        <taxon>Bacteria</taxon>
        <taxon>Pseudomonadati</taxon>
        <taxon>Pseudomonadota</taxon>
        <taxon>Betaproteobacteria</taxon>
        <taxon>Burkholderiales</taxon>
        <taxon>Burkholderiaceae</taxon>
        <taxon>Ralstonia</taxon>
        <taxon>Ralstonia solanacearum species complex</taxon>
    </lineage>
</organism>
<dbReference type="AlphaFoldDB" id="G2ZY07"/>
<gene>
    <name evidence="1" type="ORF">BDB_mp80114</name>
</gene>
<dbReference type="EMBL" id="FR854084">
    <property type="protein sequence ID" value="CCA83920.1"/>
    <property type="molecule type" value="Genomic_DNA"/>
</dbReference>
<name>G2ZY07_9RALS</name>
<protein>
    <submittedName>
        <fullName evidence="1">Uncharacterized protein</fullName>
    </submittedName>
</protein>
<reference evidence="1" key="1">
    <citation type="journal article" date="2011" name="PLoS ONE">
        <title>Ralstonia syzygii, the Blood Disease Bacterium and some Asian R. solanacearum strains form a single genomic species despite divergent lifestyles.</title>
        <authorList>
            <person name="Remenant B."/>
            <person name="de Cambiaire J.C."/>
            <person name="Cellier G."/>
            <person name="Jacobs J.M."/>
            <person name="Mangenot S."/>
            <person name="Barbe V."/>
            <person name="Lajus A."/>
            <person name="Vallenet D."/>
            <person name="Medigue C."/>
            <person name="Fegan M."/>
            <person name="Allen C."/>
            <person name="Prior P."/>
        </authorList>
    </citation>
    <scope>NUCLEOTIDE SEQUENCE</scope>
    <source>
        <strain evidence="1">R229</strain>
    </source>
</reference>
<evidence type="ECO:0000313" key="1">
    <source>
        <dbReference type="EMBL" id="CCA83920.1"/>
    </source>
</evidence>
<sequence length="132" mass="14289">MGTVRGGVAEILGCIGDARGLSACALARERRGCRMRSSTPRERGCRAGPSRIGVAYGGVGASLRVSADDVREVRKGFKERRMLDMSVRLSCARSCRASRLLLLEETDGLKNGCPRIAGGVFRGIRKISHRRL</sequence>
<reference evidence="1" key="2">
    <citation type="submission" date="2011-04" db="EMBL/GenBank/DDBJ databases">
        <authorList>
            <person name="Genoscope - CEA"/>
        </authorList>
    </citation>
    <scope>NUCLEOTIDE SEQUENCE</scope>
    <source>
        <strain evidence="1">R229</strain>
    </source>
</reference>
<proteinExistence type="predicted"/>